<keyword evidence="3" id="KW-1185">Reference proteome</keyword>
<dbReference type="RefSeq" id="WP_115279671.1">
    <property type="nucleotide sequence ID" value="NZ_AP022600.1"/>
</dbReference>
<keyword evidence="1" id="KW-0472">Membrane</keyword>
<protein>
    <submittedName>
        <fullName evidence="2">ABC transporter membrane protein</fullName>
    </submittedName>
</protein>
<dbReference type="OrthoDB" id="4336046at2"/>
<proteinExistence type="predicted"/>
<evidence type="ECO:0000256" key="1">
    <source>
        <dbReference type="SAM" id="Phobius"/>
    </source>
</evidence>
<feature type="transmembrane region" description="Helical" evidence="1">
    <location>
        <begin position="93"/>
        <end position="122"/>
    </location>
</feature>
<keyword evidence="1" id="KW-1133">Transmembrane helix</keyword>
<feature type="transmembrane region" description="Helical" evidence="1">
    <location>
        <begin position="20"/>
        <end position="41"/>
    </location>
</feature>
<feature type="transmembrane region" description="Helical" evidence="1">
    <location>
        <begin position="223"/>
        <end position="247"/>
    </location>
</feature>
<evidence type="ECO:0000313" key="3">
    <source>
        <dbReference type="Proteomes" id="UP000254978"/>
    </source>
</evidence>
<feature type="transmembrane region" description="Helical" evidence="1">
    <location>
        <begin position="173"/>
        <end position="190"/>
    </location>
</feature>
<reference evidence="2 3" key="1">
    <citation type="submission" date="2018-06" db="EMBL/GenBank/DDBJ databases">
        <authorList>
            <consortium name="Pathogen Informatics"/>
            <person name="Doyle S."/>
        </authorList>
    </citation>
    <scope>NUCLEOTIDE SEQUENCE [LARGE SCALE GENOMIC DNA]</scope>
    <source>
        <strain evidence="2 3">NCTC10821</strain>
    </source>
</reference>
<gene>
    <name evidence="2" type="ORF">NCTC10821_04086</name>
</gene>
<keyword evidence="1" id="KW-0812">Transmembrane</keyword>
<dbReference type="Proteomes" id="UP000254978">
    <property type="component" value="Unassembled WGS sequence"/>
</dbReference>
<feature type="transmembrane region" description="Helical" evidence="1">
    <location>
        <begin position="53"/>
        <end position="73"/>
    </location>
</feature>
<organism evidence="2 3">
    <name type="scientific">Mycolicibacterium tokaiense</name>
    <dbReference type="NCBI Taxonomy" id="39695"/>
    <lineage>
        <taxon>Bacteria</taxon>
        <taxon>Bacillati</taxon>
        <taxon>Actinomycetota</taxon>
        <taxon>Actinomycetes</taxon>
        <taxon>Mycobacteriales</taxon>
        <taxon>Mycobacteriaceae</taxon>
        <taxon>Mycolicibacterium</taxon>
    </lineage>
</organism>
<accession>A0A378TLQ0</accession>
<name>A0A378TLQ0_9MYCO</name>
<feature type="transmembrane region" description="Helical" evidence="1">
    <location>
        <begin position="142"/>
        <end position="166"/>
    </location>
</feature>
<evidence type="ECO:0000313" key="2">
    <source>
        <dbReference type="EMBL" id="STZ60546.1"/>
    </source>
</evidence>
<sequence>MSQVLAALSAERIKLVSTRAPWLAIAAAAGVCVALAALQAWGSRMGDIAPEDTAVAVAMVGVPVLMVVASMTVTSEFRTQMIRTTFLAVPNRYLVLAAKAVVSAAVAAVAAAAMVLASVVAAGLVAPPMTTDALSLLGGGPWLLAGAFALYAAVAAVLGVGVGALIRAAPGTVVLLLLWPLVIETVLALLPDIGPQVGPSLPFVNGVAFTGVELLRLGYDLRWGGVGGLVYFTAVAALVFAVASVVVDRRDA</sequence>
<dbReference type="AlphaFoldDB" id="A0A378TLQ0"/>
<dbReference type="EMBL" id="UGQT01000001">
    <property type="protein sequence ID" value="STZ60546.1"/>
    <property type="molecule type" value="Genomic_DNA"/>
</dbReference>